<evidence type="ECO:0000313" key="3">
    <source>
        <dbReference type="Proteomes" id="UP000199202"/>
    </source>
</evidence>
<evidence type="ECO:0000256" key="1">
    <source>
        <dbReference type="SAM" id="Phobius"/>
    </source>
</evidence>
<name>A0A1G8HCE3_9ACTN</name>
<feature type="transmembrane region" description="Helical" evidence="1">
    <location>
        <begin position="23"/>
        <end position="50"/>
    </location>
</feature>
<dbReference type="AlphaFoldDB" id="A0A1G8HCE3"/>
<organism evidence="2 3">
    <name type="scientific">Nonomuraea jiangxiensis</name>
    <dbReference type="NCBI Taxonomy" id="633440"/>
    <lineage>
        <taxon>Bacteria</taxon>
        <taxon>Bacillati</taxon>
        <taxon>Actinomycetota</taxon>
        <taxon>Actinomycetes</taxon>
        <taxon>Streptosporangiales</taxon>
        <taxon>Streptosporangiaceae</taxon>
        <taxon>Nonomuraea</taxon>
    </lineage>
</organism>
<dbReference type="RefSeq" id="WP_176993112.1">
    <property type="nucleotide sequence ID" value="NZ_FNDJ01000004.1"/>
</dbReference>
<evidence type="ECO:0000313" key="2">
    <source>
        <dbReference type="EMBL" id="SDI04303.1"/>
    </source>
</evidence>
<proteinExistence type="predicted"/>
<reference evidence="2 3" key="1">
    <citation type="submission" date="2016-10" db="EMBL/GenBank/DDBJ databases">
        <authorList>
            <person name="de Groot N.N."/>
        </authorList>
    </citation>
    <scope>NUCLEOTIDE SEQUENCE [LARGE SCALE GENOMIC DNA]</scope>
    <source>
        <strain evidence="2 3">CGMCC 4.6533</strain>
    </source>
</reference>
<keyword evidence="1" id="KW-0472">Membrane</keyword>
<accession>A0A1G8HCE3</accession>
<dbReference type="EMBL" id="FNDJ01000004">
    <property type="protein sequence ID" value="SDI04303.1"/>
    <property type="molecule type" value="Genomic_DNA"/>
</dbReference>
<dbReference type="Proteomes" id="UP000199202">
    <property type="component" value="Unassembled WGS sequence"/>
</dbReference>
<keyword evidence="1" id="KW-1133">Transmembrane helix</keyword>
<keyword evidence="3" id="KW-1185">Reference proteome</keyword>
<dbReference type="STRING" id="633440.SAMN05421869_104127"/>
<protein>
    <submittedName>
        <fullName evidence="2">Uncharacterized protein</fullName>
    </submittedName>
</protein>
<keyword evidence="1" id="KW-0812">Transmembrane</keyword>
<sequence>MPVGSAVRDRCRTLLGDQGEIHYVFPALSAGSVGTGNFLIVVTGSAISVLATRTLRSDRPVSVFAEFPRHTRLGPILPGPVIELGLMTYEFDEEYVAVVAAADAEIFAPETLPPDPLPDL</sequence>
<gene>
    <name evidence="2" type="ORF">SAMN05421869_104127</name>
</gene>